<reference evidence="14" key="1">
    <citation type="submission" date="2021-04" db="EMBL/GenBank/DDBJ databases">
        <authorList>
            <person name="Cornetti L."/>
        </authorList>
    </citation>
    <scope>NUCLEOTIDE SEQUENCE</scope>
</reference>
<keyword evidence="4 9" id="KW-0654">Proteoglycan</keyword>
<evidence type="ECO:0000313" key="14">
    <source>
        <dbReference type="EMBL" id="CAG4646005.1"/>
    </source>
</evidence>
<evidence type="ECO:0000256" key="6">
    <source>
        <dbReference type="ARBA" id="ARBA00023136"/>
    </source>
</evidence>
<evidence type="ECO:0000256" key="7">
    <source>
        <dbReference type="ARBA" id="ARBA00023180"/>
    </source>
</evidence>
<dbReference type="Pfam" id="PF01034">
    <property type="entry name" value="Syndecan"/>
    <property type="match status" value="1"/>
</dbReference>
<keyword evidence="6 11" id="KW-0472">Membrane</keyword>
<evidence type="ECO:0000256" key="4">
    <source>
        <dbReference type="ARBA" id="ARBA00022974"/>
    </source>
</evidence>
<dbReference type="GO" id="GO:0016477">
    <property type="term" value="P:cell migration"/>
    <property type="evidence" value="ECO:0007669"/>
    <property type="project" value="TreeGrafter"/>
</dbReference>
<dbReference type="InterPro" id="IPR003585">
    <property type="entry name" value="Neurexin-like"/>
</dbReference>
<feature type="compositionally biased region" description="Basic and acidic residues" evidence="10">
    <location>
        <begin position="146"/>
        <end position="171"/>
    </location>
</feature>
<evidence type="ECO:0000256" key="5">
    <source>
        <dbReference type="ARBA" id="ARBA00022989"/>
    </source>
</evidence>
<feature type="region of interest" description="Disordered" evidence="10">
    <location>
        <begin position="269"/>
        <end position="291"/>
    </location>
</feature>
<comment type="function">
    <text evidence="9">Cell surface proteoglycan.</text>
</comment>
<comment type="subcellular location">
    <subcellularLocation>
        <location evidence="1 9">Membrane</location>
        <topology evidence="1 9">Single-pass type I membrane protein</topology>
    </subcellularLocation>
</comment>
<evidence type="ECO:0000256" key="10">
    <source>
        <dbReference type="SAM" id="MobiDB-lite"/>
    </source>
</evidence>
<organism evidence="14">
    <name type="scientific">Lynceus sp. MCZ IZ 141354</name>
    <dbReference type="NCBI Taxonomy" id="1930659"/>
    <lineage>
        <taxon>Eukaryota</taxon>
        <taxon>Metazoa</taxon>
        <taxon>Ecdysozoa</taxon>
        <taxon>Arthropoda</taxon>
        <taxon>Crustacea</taxon>
        <taxon>Branchiopoda</taxon>
        <taxon>Diplostraca</taxon>
        <taxon>Laevicaudata</taxon>
        <taxon>Lynceidae</taxon>
        <taxon>Lynceus</taxon>
    </lineage>
</organism>
<sequence>MLMRTGICIVLALCVTNSALASQVSRRVRDADDLYIDDEMDDEGERLGEGSGDDVIVEEPLKRNSNSPVVSSSRSNVADNSNREAPTDPQVQPLAPPPRTPARIEDDNLDFSGSGAGVGDDDEEDEDEVIDTDDDIEDIDMTSVILEEKEEKTEEKTPRKPDFHVPREHIEPISPETDEDTPDFDEDTEAASASPAPPVIVPPPQPPPIDDNDVQIMGPKGEDHTGSFFSQPGILAAIIGGAVVGLLCAILLVMFVVYRMRKKDEGSYALEEPKRSPAAHAYGKNSREFYA</sequence>
<feature type="domain" description="Neurexin/syndecan/glycophorin C" evidence="13">
    <location>
        <begin position="257"/>
        <end position="275"/>
    </location>
</feature>
<dbReference type="PANTHER" id="PTHR10915:SF1">
    <property type="entry name" value="SYNDECAN"/>
    <property type="match status" value="1"/>
</dbReference>
<feature type="chain" id="PRO_5040270845" description="Syndecan" evidence="12">
    <location>
        <begin position="22"/>
        <end position="291"/>
    </location>
</feature>
<feature type="compositionally biased region" description="Acidic residues" evidence="10">
    <location>
        <begin position="119"/>
        <end position="132"/>
    </location>
</feature>
<dbReference type="PANTHER" id="PTHR10915">
    <property type="entry name" value="SYNDECAN"/>
    <property type="match status" value="1"/>
</dbReference>
<evidence type="ECO:0000256" key="3">
    <source>
        <dbReference type="ARBA" id="ARBA00022692"/>
    </source>
</evidence>
<feature type="compositionally biased region" description="Pro residues" evidence="10">
    <location>
        <begin position="195"/>
        <end position="208"/>
    </location>
</feature>
<evidence type="ECO:0000256" key="11">
    <source>
        <dbReference type="SAM" id="Phobius"/>
    </source>
</evidence>
<dbReference type="SMART" id="SM00294">
    <property type="entry name" value="4.1m"/>
    <property type="match status" value="1"/>
</dbReference>
<comment type="similarity">
    <text evidence="2 9">Belongs to the syndecan proteoglycan family.</text>
</comment>
<feature type="compositionally biased region" description="Low complexity" evidence="10">
    <location>
        <begin position="63"/>
        <end position="77"/>
    </location>
</feature>
<evidence type="ECO:0000259" key="13">
    <source>
        <dbReference type="SMART" id="SM00294"/>
    </source>
</evidence>
<keyword evidence="8 9" id="KW-0357">Heparan sulfate</keyword>
<evidence type="ECO:0000256" key="8">
    <source>
        <dbReference type="ARBA" id="ARBA00023207"/>
    </source>
</evidence>
<dbReference type="GO" id="GO:0016020">
    <property type="term" value="C:membrane"/>
    <property type="evidence" value="ECO:0007669"/>
    <property type="project" value="UniProtKB-SubCell"/>
</dbReference>
<dbReference type="EMBL" id="OC989350">
    <property type="protein sequence ID" value="CAG4646005.1"/>
    <property type="molecule type" value="Genomic_DNA"/>
</dbReference>
<dbReference type="PROSITE" id="PS00964">
    <property type="entry name" value="SYNDECAN"/>
    <property type="match status" value="1"/>
</dbReference>
<proteinExistence type="inferred from homology"/>
<dbReference type="InterPro" id="IPR030479">
    <property type="entry name" value="Syndecan_CS"/>
</dbReference>
<evidence type="ECO:0000256" key="1">
    <source>
        <dbReference type="ARBA" id="ARBA00004479"/>
    </source>
</evidence>
<protein>
    <recommendedName>
        <fullName evidence="9">Syndecan</fullName>
    </recommendedName>
</protein>
<dbReference type="GO" id="GO:0009986">
    <property type="term" value="C:cell surface"/>
    <property type="evidence" value="ECO:0007669"/>
    <property type="project" value="TreeGrafter"/>
</dbReference>
<keyword evidence="3 9" id="KW-0812">Transmembrane</keyword>
<name>A0A9N6WRV8_9CRUS</name>
<gene>
    <name evidence="14" type="primary">EOG090X0QLW</name>
</gene>
<dbReference type="InterPro" id="IPR027789">
    <property type="entry name" value="Syndecan/Neurexin_dom"/>
</dbReference>
<feature type="signal peptide" evidence="12">
    <location>
        <begin position="1"/>
        <end position="21"/>
    </location>
</feature>
<accession>A0A9N6WRV8</accession>
<dbReference type="AlphaFoldDB" id="A0A9N6WRV8"/>
<evidence type="ECO:0000256" key="9">
    <source>
        <dbReference type="RuleBase" id="RU000649"/>
    </source>
</evidence>
<feature type="region of interest" description="Disordered" evidence="10">
    <location>
        <begin position="41"/>
        <end position="132"/>
    </location>
</feature>
<feature type="region of interest" description="Disordered" evidence="10">
    <location>
        <begin position="146"/>
        <end position="208"/>
    </location>
</feature>
<keyword evidence="7 9" id="KW-0325">Glycoprotein</keyword>
<feature type="compositionally biased region" description="Acidic residues" evidence="10">
    <location>
        <begin position="176"/>
        <end position="189"/>
    </location>
</feature>
<keyword evidence="12" id="KW-0732">Signal</keyword>
<evidence type="ECO:0000256" key="12">
    <source>
        <dbReference type="SAM" id="SignalP"/>
    </source>
</evidence>
<keyword evidence="5 11" id="KW-1133">Transmembrane helix</keyword>
<dbReference type="InterPro" id="IPR001050">
    <property type="entry name" value="Syndecan"/>
</dbReference>
<evidence type="ECO:0000256" key="2">
    <source>
        <dbReference type="ARBA" id="ARBA00005343"/>
    </source>
</evidence>
<feature type="transmembrane region" description="Helical" evidence="11">
    <location>
        <begin position="234"/>
        <end position="258"/>
    </location>
</feature>